<sequence length="116" mass="12782">MIHLANAMGADLSDSNVSALALSPGFLRSEAMLEYFGVMEENWQEGARKDPHFIASETPCYIGRAVASLAADPEIMRKSGKAFSTWGLVEEYGYQDKDGTQPHWGDYYAEVLSKEG</sequence>
<dbReference type="PANTHER" id="PTHR44147">
    <property type="entry name" value="DEHYDROGENASE/REDUCTASE SDR FAMILY MEMBER 1"/>
    <property type="match status" value="1"/>
</dbReference>
<keyword evidence="2" id="KW-1185">Reference proteome</keyword>
<reference evidence="1 2" key="1">
    <citation type="submission" date="2016-03" db="EMBL/GenBank/DDBJ databases">
        <title>Draft genome sequence of Paenibacillus antarcticus CECT 5836.</title>
        <authorList>
            <person name="Shin S.-K."/>
            <person name="Yi H."/>
        </authorList>
    </citation>
    <scope>NUCLEOTIDE SEQUENCE [LARGE SCALE GENOMIC DNA]</scope>
    <source>
        <strain evidence="1 2">CECT 5836</strain>
    </source>
</reference>
<evidence type="ECO:0000313" key="1">
    <source>
        <dbReference type="EMBL" id="OAB48384.1"/>
    </source>
</evidence>
<gene>
    <name evidence="1" type="ORF">PBAT_01740</name>
</gene>
<proteinExistence type="predicted"/>
<dbReference type="PANTHER" id="PTHR44147:SF2">
    <property type="entry name" value="DEHYDROGENASE_REDUCTASE SDR FAMILY MEMBER 1"/>
    <property type="match status" value="1"/>
</dbReference>
<protein>
    <recommendedName>
        <fullName evidence="3">Short-chain dehydrogenase</fullName>
    </recommendedName>
</protein>
<evidence type="ECO:0000313" key="2">
    <source>
        <dbReference type="Proteomes" id="UP000077355"/>
    </source>
</evidence>
<evidence type="ECO:0008006" key="3">
    <source>
        <dbReference type="Google" id="ProtNLM"/>
    </source>
</evidence>
<accession>A0A168QZ65</accession>
<name>A0A168QZ65_9BACL</name>
<dbReference type="EMBL" id="LVJI01000001">
    <property type="protein sequence ID" value="OAB48384.1"/>
    <property type="molecule type" value="Genomic_DNA"/>
</dbReference>
<dbReference type="Gene3D" id="3.40.50.720">
    <property type="entry name" value="NAD(P)-binding Rossmann-like Domain"/>
    <property type="match status" value="1"/>
</dbReference>
<dbReference type="AlphaFoldDB" id="A0A168QZ65"/>
<dbReference type="Proteomes" id="UP000077355">
    <property type="component" value="Unassembled WGS sequence"/>
</dbReference>
<comment type="caution">
    <text evidence="1">The sequence shown here is derived from an EMBL/GenBank/DDBJ whole genome shotgun (WGS) entry which is preliminary data.</text>
</comment>
<organism evidence="1 2">
    <name type="scientific">Paenibacillus antarcticus</name>
    <dbReference type="NCBI Taxonomy" id="253703"/>
    <lineage>
        <taxon>Bacteria</taxon>
        <taxon>Bacillati</taxon>
        <taxon>Bacillota</taxon>
        <taxon>Bacilli</taxon>
        <taxon>Bacillales</taxon>
        <taxon>Paenibacillaceae</taxon>
        <taxon>Paenibacillus</taxon>
    </lineage>
</organism>